<evidence type="ECO:0000313" key="2">
    <source>
        <dbReference type="Proteomes" id="UP001153148"/>
    </source>
</evidence>
<comment type="caution">
    <text evidence="1">The sequence shown here is derived from an EMBL/GenBank/DDBJ whole genome shotgun (WGS) entry which is preliminary data.</text>
</comment>
<sequence length="174" mass="19261">MAISGMELRTPSLVGTRTTNCGSVEFMLDPIPAHDLTGQGLASLIKTRLKRYYIACEYLVGQGDDEAAAISGKTTVSSVYCQIRLVPTTFVHILKRNHESLRSWEKPPPVHPTKIRSSISPSSAVELNTTSALANYATEADLTQHSIWPPLNRSLMRLWKEGAMKCQYLSKSRV</sequence>
<accession>A0ABN7NQK3</accession>
<organism evidence="1 2">
    <name type="scientific">Timema podura</name>
    <name type="common">Walking stick</name>
    <dbReference type="NCBI Taxonomy" id="61482"/>
    <lineage>
        <taxon>Eukaryota</taxon>
        <taxon>Metazoa</taxon>
        <taxon>Ecdysozoa</taxon>
        <taxon>Arthropoda</taxon>
        <taxon>Hexapoda</taxon>
        <taxon>Insecta</taxon>
        <taxon>Pterygota</taxon>
        <taxon>Neoptera</taxon>
        <taxon>Polyneoptera</taxon>
        <taxon>Phasmatodea</taxon>
        <taxon>Timematodea</taxon>
        <taxon>Timematoidea</taxon>
        <taxon>Timematidae</taxon>
        <taxon>Timema</taxon>
    </lineage>
</organism>
<evidence type="ECO:0000313" key="1">
    <source>
        <dbReference type="EMBL" id="CAG2055827.1"/>
    </source>
</evidence>
<reference evidence="1" key="1">
    <citation type="submission" date="2021-03" db="EMBL/GenBank/DDBJ databases">
        <authorList>
            <person name="Tran Van P."/>
        </authorList>
    </citation>
    <scope>NUCLEOTIDE SEQUENCE</scope>
</reference>
<name>A0ABN7NQK3_TIMPD</name>
<gene>
    <name evidence="1" type="ORF">TPAB3V08_LOCUS2826</name>
</gene>
<dbReference type="Proteomes" id="UP001153148">
    <property type="component" value="Unassembled WGS sequence"/>
</dbReference>
<dbReference type="EMBL" id="CAJPIN010002952">
    <property type="protein sequence ID" value="CAG2055827.1"/>
    <property type="molecule type" value="Genomic_DNA"/>
</dbReference>
<proteinExistence type="predicted"/>
<keyword evidence="2" id="KW-1185">Reference proteome</keyword>
<protein>
    <submittedName>
        <fullName evidence="1">Uncharacterized protein</fullName>
    </submittedName>
</protein>